<evidence type="ECO:0000313" key="2">
    <source>
        <dbReference type="Proteomes" id="UP000003150"/>
    </source>
</evidence>
<proteinExistence type="predicted"/>
<dbReference type="EMBL" id="ACYT02000036">
    <property type="protein sequence ID" value="EFF79745.1"/>
    <property type="molecule type" value="Genomic_DNA"/>
</dbReference>
<evidence type="ECO:0000313" key="1">
    <source>
        <dbReference type="EMBL" id="EFF79745.1"/>
    </source>
</evidence>
<reference evidence="1 2" key="1">
    <citation type="submission" date="2009-10" db="EMBL/GenBank/DDBJ databases">
        <authorList>
            <person name="Weinstock G."/>
            <person name="Sodergren E."/>
            <person name="Clifton S."/>
            <person name="Fulton L."/>
            <person name="Fulton B."/>
            <person name="Courtney L."/>
            <person name="Fronick C."/>
            <person name="Harrison M."/>
            <person name="Strong C."/>
            <person name="Farmer C."/>
            <person name="Delahaunty K."/>
            <person name="Markovic C."/>
            <person name="Hall O."/>
            <person name="Minx P."/>
            <person name="Tomlinson C."/>
            <person name="Mitreva M."/>
            <person name="Nelson J."/>
            <person name="Hou S."/>
            <person name="Wollam A."/>
            <person name="Pepin K.H."/>
            <person name="Johnson M."/>
            <person name="Bhonagiri V."/>
            <person name="Nash W.E."/>
            <person name="Warren W."/>
            <person name="Chinwalla A."/>
            <person name="Mardis E.R."/>
            <person name="Wilson R.K."/>
        </authorList>
    </citation>
    <scope>NUCLEOTIDE SEQUENCE [LARGE SCALE GENOMIC DNA]</scope>
    <source>
        <strain evidence="1 2">F0309</strain>
    </source>
</reference>
<name>D4TZD5_9ACTO</name>
<organism evidence="1 2">
    <name type="scientific">Schaalia odontolytica F0309</name>
    <dbReference type="NCBI Taxonomy" id="649742"/>
    <lineage>
        <taxon>Bacteria</taxon>
        <taxon>Bacillati</taxon>
        <taxon>Actinomycetota</taxon>
        <taxon>Actinomycetes</taxon>
        <taxon>Actinomycetales</taxon>
        <taxon>Actinomycetaceae</taxon>
        <taxon>Schaalia</taxon>
    </lineage>
</organism>
<protein>
    <submittedName>
        <fullName evidence="1">Uncharacterized protein</fullName>
    </submittedName>
</protein>
<dbReference type="Proteomes" id="UP000003150">
    <property type="component" value="Unassembled WGS sequence"/>
</dbReference>
<dbReference type="AlphaFoldDB" id="D4TZD5"/>
<dbReference type="HOGENOM" id="CLU_2893763_0_0_11"/>
<accession>D4TZD5</accession>
<gene>
    <name evidence="1" type="ORF">HMPREF0970_01316</name>
</gene>
<sequence>MHCLRIGCSAHAHKHNLGERPAARSLCPATVPTFTNSARNSLTATHNNTLKTAGFQRSDLNF</sequence>
<comment type="caution">
    <text evidence="1">The sequence shown here is derived from an EMBL/GenBank/DDBJ whole genome shotgun (WGS) entry which is preliminary data.</text>
</comment>